<keyword evidence="3" id="KW-1185">Reference proteome</keyword>
<dbReference type="PANTHER" id="PTHR31900">
    <property type="entry name" value="F-BOX/RNI SUPERFAMILY PROTEIN-RELATED"/>
    <property type="match status" value="1"/>
</dbReference>
<dbReference type="OrthoDB" id="583456at2759"/>
<name>A0A6D2JMT0_9BRAS</name>
<evidence type="ECO:0000313" key="2">
    <source>
        <dbReference type="EMBL" id="CAA7042377.1"/>
    </source>
</evidence>
<sequence>MYQKYLPEDLLSKTMKRGGQSLSNEDRISELPDALLVQILSSLPTKVVVATSVLSKRWRSLWKTMPSLEFSYNATNDLERFSDNVSRCLLLQQAPVLQSLLLNIHIDDEINVDCDIGVLLGVAFGLHVRELELQVHSRKFYPLRFHPEKLFRFPTSLYKSRTLETLKLGHDVLIDVPFPVCLMSLRTLQLKGVRYKDDESFVNLLKGCSRLENLEVALLTQSDVKMFTIDVPSLQRLIISSVGEVVYVIKAPSLKYLKIRGYIDFDSVLIGNTPELEEAVIDIAYTVYDYNLESFTSVKRLSLLTPEPITFPTGSIFSQLVYLELFTYKADWWSLLVLMLDASLKLQVLKLTGFGPCSNEEDDVANHDEDDEVENHDEEEDVAYEKWNEPKNVPICLLLHLHNLVWKFYGGQQEEEKEVAKYIFRNASRLKKATFVRLLGSVGECESMVKEASSSCQLVFK</sequence>
<reference evidence="2" key="1">
    <citation type="submission" date="2020-01" db="EMBL/GenBank/DDBJ databases">
        <authorList>
            <person name="Mishra B."/>
        </authorList>
    </citation>
    <scope>NUCLEOTIDE SEQUENCE [LARGE SCALE GENOMIC DNA]</scope>
</reference>
<dbReference type="AlphaFoldDB" id="A0A6D2JMT0"/>
<gene>
    <name evidence="2" type="ORF">MERR_LOCUS29612</name>
</gene>
<accession>A0A6D2JMT0</accession>
<dbReference type="Proteomes" id="UP000467841">
    <property type="component" value="Unassembled WGS sequence"/>
</dbReference>
<dbReference type="Pfam" id="PF24758">
    <property type="entry name" value="LRR_At5g56370"/>
    <property type="match status" value="1"/>
</dbReference>
<dbReference type="InterPro" id="IPR036047">
    <property type="entry name" value="F-box-like_dom_sf"/>
</dbReference>
<dbReference type="SUPFAM" id="SSF81383">
    <property type="entry name" value="F-box domain"/>
    <property type="match status" value="1"/>
</dbReference>
<organism evidence="2 3">
    <name type="scientific">Microthlaspi erraticum</name>
    <dbReference type="NCBI Taxonomy" id="1685480"/>
    <lineage>
        <taxon>Eukaryota</taxon>
        <taxon>Viridiplantae</taxon>
        <taxon>Streptophyta</taxon>
        <taxon>Embryophyta</taxon>
        <taxon>Tracheophyta</taxon>
        <taxon>Spermatophyta</taxon>
        <taxon>Magnoliopsida</taxon>
        <taxon>eudicotyledons</taxon>
        <taxon>Gunneridae</taxon>
        <taxon>Pentapetalae</taxon>
        <taxon>rosids</taxon>
        <taxon>malvids</taxon>
        <taxon>Brassicales</taxon>
        <taxon>Brassicaceae</taxon>
        <taxon>Coluteocarpeae</taxon>
        <taxon>Microthlaspi</taxon>
    </lineage>
</organism>
<proteinExistence type="predicted"/>
<dbReference type="Gene3D" id="3.80.10.10">
    <property type="entry name" value="Ribonuclease Inhibitor"/>
    <property type="match status" value="1"/>
</dbReference>
<protein>
    <recommendedName>
        <fullName evidence="1">F-box domain-containing protein</fullName>
    </recommendedName>
</protein>
<dbReference type="CDD" id="cd22160">
    <property type="entry name" value="F-box_AtFBL13-like"/>
    <property type="match status" value="1"/>
</dbReference>
<comment type="caution">
    <text evidence="2">The sequence shown here is derived from an EMBL/GenBank/DDBJ whole genome shotgun (WGS) entry which is preliminary data.</text>
</comment>
<feature type="domain" description="F-box" evidence="1">
    <location>
        <begin position="25"/>
        <end position="75"/>
    </location>
</feature>
<dbReference type="InterPro" id="IPR053781">
    <property type="entry name" value="F-box_AtFBL13-like"/>
</dbReference>
<evidence type="ECO:0000259" key="1">
    <source>
        <dbReference type="PROSITE" id="PS50181"/>
    </source>
</evidence>
<dbReference type="InterPro" id="IPR050232">
    <property type="entry name" value="FBL13/AtMIF1-like"/>
</dbReference>
<dbReference type="Pfam" id="PF08387">
    <property type="entry name" value="FBD"/>
    <property type="match status" value="1"/>
</dbReference>
<dbReference type="SMART" id="SM00256">
    <property type="entry name" value="FBOX"/>
    <property type="match status" value="1"/>
</dbReference>
<dbReference type="PANTHER" id="PTHR31900:SF34">
    <property type="entry name" value="EMB|CAB62440.1-RELATED"/>
    <property type="match status" value="1"/>
</dbReference>
<dbReference type="InterPro" id="IPR055411">
    <property type="entry name" value="LRR_FXL15/At3g58940/PEG3-like"/>
</dbReference>
<dbReference type="InterPro" id="IPR001810">
    <property type="entry name" value="F-box_dom"/>
</dbReference>
<dbReference type="EMBL" id="CACVBM020001268">
    <property type="protein sequence ID" value="CAA7042377.1"/>
    <property type="molecule type" value="Genomic_DNA"/>
</dbReference>
<dbReference type="PROSITE" id="PS50181">
    <property type="entry name" value="FBOX"/>
    <property type="match status" value="1"/>
</dbReference>
<dbReference type="SMART" id="SM00579">
    <property type="entry name" value="FBD"/>
    <property type="match status" value="1"/>
</dbReference>
<dbReference type="InterPro" id="IPR006566">
    <property type="entry name" value="FBD"/>
</dbReference>
<dbReference type="SUPFAM" id="SSF52047">
    <property type="entry name" value="RNI-like"/>
    <property type="match status" value="1"/>
</dbReference>
<dbReference type="InterPro" id="IPR032675">
    <property type="entry name" value="LRR_dom_sf"/>
</dbReference>
<dbReference type="Pfam" id="PF00646">
    <property type="entry name" value="F-box"/>
    <property type="match status" value="1"/>
</dbReference>
<evidence type="ECO:0000313" key="3">
    <source>
        <dbReference type="Proteomes" id="UP000467841"/>
    </source>
</evidence>